<feature type="domain" description="Glycosyltransferase 2-like" evidence="2">
    <location>
        <begin position="278"/>
        <end position="384"/>
    </location>
</feature>
<dbReference type="RefSeq" id="WP_188893941.1">
    <property type="nucleotide sequence ID" value="NZ_BMMZ01000002.1"/>
</dbReference>
<accession>A0A917S283</accession>
<reference evidence="3" key="2">
    <citation type="submission" date="2020-09" db="EMBL/GenBank/DDBJ databases">
        <authorList>
            <person name="Sun Q."/>
            <person name="Zhou Y."/>
        </authorList>
    </citation>
    <scope>NUCLEOTIDE SEQUENCE</scope>
    <source>
        <strain evidence="3">CGMCC 4.7306</strain>
    </source>
</reference>
<dbReference type="SUPFAM" id="SSF53448">
    <property type="entry name" value="Nucleotide-diphospho-sugar transferases"/>
    <property type="match status" value="3"/>
</dbReference>
<keyword evidence="4" id="KW-1185">Reference proteome</keyword>
<feature type="compositionally biased region" description="Polar residues" evidence="1">
    <location>
        <begin position="1576"/>
        <end position="1587"/>
    </location>
</feature>
<dbReference type="Pfam" id="PF00535">
    <property type="entry name" value="Glycos_transf_2"/>
    <property type="match status" value="3"/>
</dbReference>
<dbReference type="CDD" id="cd00761">
    <property type="entry name" value="Glyco_tranf_GTA_type"/>
    <property type="match status" value="3"/>
</dbReference>
<protein>
    <recommendedName>
        <fullName evidence="2">Glycosyltransferase 2-like domain-containing protein</fullName>
    </recommendedName>
</protein>
<proteinExistence type="predicted"/>
<dbReference type="InterPro" id="IPR029044">
    <property type="entry name" value="Nucleotide-diphossugar_trans"/>
</dbReference>
<dbReference type="Gene3D" id="3.90.550.10">
    <property type="entry name" value="Spore Coat Polysaccharide Biosynthesis Protein SpsA, Chain A"/>
    <property type="match status" value="3"/>
</dbReference>
<feature type="domain" description="Glycosyltransferase 2-like" evidence="2">
    <location>
        <begin position="1267"/>
        <end position="1403"/>
    </location>
</feature>
<feature type="domain" description="Glycosyltransferase 2-like" evidence="2">
    <location>
        <begin position="949"/>
        <end position="1078"/>
    </location>
</feature>
<dbReference type="EMBL" id="BMMZ01000002">
    <property type="protein sequence ID" value="GGL52421.1"/>
    <property type="molecule type" value="Genomic_DNA"/>
</dbReference>
<evidence type="ECO:0000256" key="1">
    <source>
        <dbReference type="SAM" id="MobiDB-lite"/>
    </source>
</evidence>
<dbReference type="Proteomes" id="UP000613840">
    <property type="component" value="Unassembled WGS sequence"/>
</dbReference>
<dbReference type="PANTHER" id="PTHR22916:SF3">
    <property type="entry name" value="UDP-GLCNAC:BETAGAL BETA-1,3-N-ACETYLGLUCOSAMINYLTRANSFERASE-LIKE PROTEIN 1"/>
    <property type="match status" value="1"/>
</dbReference>
<feature type="region of interest" description="Disordered" evidence="1">
    <location>
        <begin position="1560"/>
        <end position="1587"/>
    </location>
</feature>
<dbReference type="InterPro" id="IPR001173">
    <property type="entry name" value="Glyco_trans_2-like"/>
</dbReference>
<comment type="caution">
    <text evidence="3">The sequence shown here is derived from an EMBL/GenBank/DDBJ whole genome shotgun (WGS) entry which is preliminary data.</text>
</comment>
<reference evidence="3" key="1">
    <citation type="journal article" date="2014" name="Int. J. Syst. Evol. Microbiol.">
        <title>Complete genome sequence of Corynebacterium casei LMG S-19264T (=DSM 44701T), isolated from a smear-ripened cheese.</title>
        <authorList>
            <consortium name="US DOE Joint Genome Institute (JGI-PGF)"/>
            <person name="Walter F."/>
            <person name="Albersmeier A."/>
            <person name="Kalinowski J."/>
            <person name="Ruckert C."/>
        </authorList>
    </citation>
    <scope>NUCLEOTIDE SEQUENCE</scope>
    <source>
        <strain evidence="3">CGMCC 4.7306</strain>
    </source>
</reference>
<evidence type="ECO:0000313" key="4">
    <source>
        <dbReference type="Proteomes" id="UP000613840"/>
    </source>
</evidence>
<sequence length="1587" mass="175278">MPMPHNNSPLQRWHSGDFLVRIARGERPDDDPTPGHYATPAVAGRLDVPTTSSFATRSAAAFLTGLPADPDLYEHHALLRSPALTTAQLTSFGARNKSVWALDALAGRLTGDRHDWSSLRATVLLCDEAPEAFEPTLDPIALEDLYSLARVLHDGAFDLETERALLRFIALRMLRGGELETTDLETFLTRLLGAGLGAEAGALFPGLSTQTWRRYAIAAELRHPRFGGSLDATLARLNEAYYRLGLERLRLDGAAETPFERLAAAAATPAAVGGPLVTVIITSHRPGPELQTAVRSIVAQSYQDWELIVVEDDSPEEYRPVLDAVATFDPRIRVIRGETGGGPGIGPYARRNEAIQLARGELVTMQDPDGWSHPRRIELQVRDLLAVPTRLANLITGARATDEFSLFTPCGADLVEVQSSILFRRDAVVDAIGYFDSAHGGAELEFRRRLETVTRMPVHAIATEVPLVFVRTESGSAPVQDGTATWSEQELMAYHSSVHRFHEQILAGRQAPQLPPAQGERMIAAPPRLLGTEPIPRPVDLLLVVDGRKPSWREKFIDVVVDEIRTALSAGLRVALLHSESATGMLSGAPLPYALQSLIDSGRLLQVFDQDPVEATVVVVRHAGAAQGHPARRRPITATRVVVVEDPSGGDERGGTVARPDVCATVSAWFGVQPRWIPVRPTPSKPNIKSVVVDRDMVLVRLQSPDLASISAVRIGRPDAFVDLELTPGEDAGGRFRLAAGPVDELPAGELSIAVVRQIDGGPPAVQTCQVPPRSVLTVPGRRLLVSTGDSGGLRMLSDTPGPDASGADASGAADFYQRYLDAEVSLVKVFRNLVGVTVAGRNVAGLVALSALRIVNGRIRRRDFILEPATDGQVRARHSVASIADVRWQIYGLFQTPVGLVEMPIRVTADTAVENSDRYRVRVLAERGVVQVVPQRVDPQSDRVPGLSVIMPVYNVGPYLDTAIRSVLTQDFDDLELIIIDDASSDNGRRIMEMHRELDPRIRVIELDHNTLGGAGIPSNLGIRAARGKYIAFVDSDDWVSKTGLNQLVVLAERHDAEIAIGDFQLFNDDDRQLDPPLDSAAWLDLPVDEVISAVSHPALLRLSPVPWRKLYRRDFVQAHRIRFPEGDLFYEDNVLHWLVLSRAERVVASDEIVAYHRMQREGQTMAADLYKFGAIASHANAIVNALDEVRDDRRGPLFEAFIQYLRRQNWTVRRQTQPAAAALMKRRFAGAYEKAIAAAPGAPVRAEIRRHFEEFRDAYPDLDLTVVIPVFDSEDLIRDTLDSVLRLTGLGLSYNVLLVDDGSTDSSLTVIREYEDIYDHVHVFTQRNRGAGRARNSVIPLVTGRYTYFLDADDVVDAGALARAVAHADSEAADLVFLKYRIEYFDEGRSRGMFNADTEIWNRILECDDAAERQRLIVGLINYPWNRLIRTSLLHDAGIFFGPTVVHNDMVFHWHGTLSARTISFLDAEVCIHRKFDSRTQVTNIVDERRMVVVEALRGTYERICELPSYPNVREEWIRFAVDLLDWAKDRIPASLRETYVQRGERFIQAVFEEAAQSADGQQPLQPDGVVRVDQNTPTTISVPA</sequence>
<dbReference type="GO" id="GO:0016758">
    <property type="term" value="F:hexosyltransferase activity"/>
    <property type="evidence" value="ECO:0007669"/>
    <property type="project" value="UniProtKB-ARBA"/>
</dbReference>
<name>A0A917S283_9ACTN</name>
<evidence type="ECO:0000259" key="2">
    <source>
        <dbReference type="Pfam" id="PF00535"/>
    </source>
</evidence>
<evidence type="ECO:0000313" key="3">
    <source>
        <dbReference type="EMBL" id="GGL52421.1"/>
    </source>
</evidence>
<organism evidence="3 4">
    <name type="scientific">Microlunatus endophyticus</name>
    <dbReference type="NCBI Taxonomy" id="1716077"/>
    <lineage>
        <taxon>Bacteria</taxon>
        <taxon>Bacillati</taxon>
        <taxon>Actinomycetota</taxon>
        <taxon>Actinomycetes</taxon>
        <taxon>Propionibacteriales</taxon>
        <taxon>Propionibacteriaceae</taxon>
        <taxon>Microlunatus</taxon>
    </lineage>
</organism>
<dbReference type="PANTHER" id="PTHR22916">
    <property type="entry name" value="GLYCOSYLTRANSFERASE"/>
    <property type="match status" value="1"/>
</dbReference>
<gene>
    <name evidence="3" type="ORF">GCM10011575_08470</name>
</gene>